<protein>
    <submittedName>
        <fullName evidence="3">Uncharacterized protein</fullName>
    </submittedName>
</protein>
<feature type="region of interest" description="Disordered" evidence="2">
    <location>
        <begin position="1"/>
        <end position="30"/>
    </location>
</feature>
<evidence type="ECO:0000256" key="1">
    <source>
        <dbReference type="SAM" id="Coils"/>
    </source>
</evidence>
<evidence type="ECO:0000256" key="2">
    <source>
        <dbReference type="SAM" id="MobiDB-lite"/>
    </source>
</evidence>
<evidence type="ECO:0000313" key="4">
    <source>
        <dbReference type="Proteomes" id="UP001454036"/>
    </source>
</evidence>
<sequence>MTSGSSQRPSTPQDNLAPVFSESVPQRPDSPVLVIEPETLGFYRIYTALSAEGFCRLDPLDNEHGEAGEKERALRLQVQELIQENKKLQGENERLKTMLDVFQKEKKKAQE</sequence>
<reference evidence="3 4" key="1">
    <citation type="submission" date="2024-01" db="EMBL/GenBank/DDBJ databases">
        <title>The complete chloroplast genome sequence of Lithospermum erythrorhizon: insights into the phylogenetic relationship among Boraginaceae species and the maternal lineages of purple gromwells.</title>
        <authorList>
            <person name="Okada T."/>
            <person name="Watanabe K."/>
        </authorList>
    </citation>
    <scope>NUCLEOTIDE SEQUENCE [LARGE SCALE GENOMIC DNA]</scope>
</reference>
<feature type="coiled-coil region" evidence="1">
    <location>
        <begin position="71"/>
        <end position="105"/>
    </location>
</feature>
<proteinExistence type="predicted"/>
<dbReference type="Proteomes" id="UP001454036">
    <property type="component" value="Unassembled WGS sequence"/>
</dbReference>
<feature type="compositionally biased region" description="Polar residues" evidence="2">
    <location>
        <begin position="1"/>
        <end position="14"/>
    </location>
</feature>
<keyword evidence="1" id="KW-0175">Coiled coil</keyword>
<evidence type="ECO:0000313" key="3">
    <source>
        <dbReference type="EMBL" id="GAA0169298.1"/>
    </source>
</evidence>
<keyword evidence="4" id="KW-1185">Reference proteome</keyword>
<organism evidence="3 4">
    <name type="scientific">Lithospermum erythrorhizon</name>
    <name type="common">Purple gromwell</name>
    <name type="synonym">Lithospermum officinale var. erythrorhizon</name>
    <dbReference type="NCBI Taxonomy" id="34254"/>
    <lineage>
        <taxon>Eukaryota</taxon>
        <taxon>Viridiplantae</taxon>
        <taxon>Streptophyta</taxon>
        <taxon>Embryophyta</taxon>
        <taxon>Tracheophyta</taxon>
        <taxon>Spermatophyta</taxon>
        <taxon>Magnoliopsida</taxon>
        <taxon>eudicotyledons</taxon>
        <taxon>Gunneridae</taxon>
        <taxon>Pentapetalae</taxon>
        <taxon>asterids</taxon>
        <taxon>lamiids</taxon>
        <taxon>Boraginales</taxon>
        <taxon>Boraginaceae</taxon>
        <taxon>Boraginoideae</taxon>
        <taxon>Lithospermeae</taxon>
        <taxon>Lithospermum</taxon>
    </lineage>
</organism>
<name>A0AAV3R035_LITER</name>
<accession>A0AAV3R035</accession>
<comment type="caution">
    <text evidence="3">The sequence shown here is derived from an EMBL/GenBank/DDBJ whole genome shotgun (WGS) entry which is preliminary data.</text>
</comment>
<gene>
    <name evidence="3" type="ORF">LIER_23816</name>
</gene>
<dbReference type="AlphaFoldDB" id="A0AAV3R035"/>
<dbReference type="EMBL" id="BAABME010006787">
    <property type="protein sequence ID" value="GAA0169298.1"/>
    <property type="molecule type" value="Genomic_DNA"/>
</dbReference>